<organism evidence="1">
    <name type="scientific">marine metagenome</name>
    <dbReference type="NCBI Taxonomy" id="408172"/>
    <lineage>
        <taxon>unclassified sequences</taxon>
        <taxon>metagenomes</taxon>
        <taxon>ecological metagenomes</taxon>
    </lineage>
</organism>
<dbReference type="AlphaFoldDB" id="A0A382GJV8"/>
<protein>
    <recommendedName>
        <fullName evidence="2">Gamma carbonic anhydrase family protein</fullName>
    </recommendedName>
</protein>
<dbReference type="Gene3D" id="2.160.10.10">
    <property type="entry name" value="Hexapeptide repeat proteins"/>
    <property type="match status" value="1"/>
</dbReference>
<dbReference type="InterPro" id="IPR011004">
    <property type="entry name" value="Trimer_LpxA-like_sf"/>
</dbReference>
<dbReference type="InterPro" id="IPR047324">
    <property type="entry name" value="LbH_gamma_CA-like"/>
</dbReference>
<evidence type="ECO:0000313" key="1">
    <source>
        <dbReference type="EMBL" id="SVB75055.1"/>
    </source>
</evidence>
<sequence>MIYQLDERVPELAEGYWIAEGAIVIGSVRLLANSSVWFNAVIRGDNDIITVGENSNIQDCAVLHTDGGYPLTIGRNVTVGHQVMLHGCSVGNNSLIGINSVVLNGARIGNNCLIGANALIPEGKEIPDGSLVMGSPGKVIRQLSSEQIKAVEMSALYYVDNARRYRSGLSRMT</sequence>
<name>A0A382GJV8_9ZZZZ</name>
<evidence type="ECO:0008006" key="2">
    <source>
        <dbReference type="Google" id="ProtNLM"/>
    </source>
</evidence>
<dbReference type="Pfam" id="PF00132">
    <property type="entry name" value="Hexapep"/>
    <property type="match status" value="1"/>
</dbReference>
<dbReference type="SUPFAM" id="SSF51161">
    <property type="entry name" value="Trimeric LpxA-like enzymes"/>
    <property type="match status" value="1"/>
</dbReference>
<dbReference type="InterPro" id="IPR001451">
    <property type="entry name" value="Hexapep"/>
</dbReference>
<reference evidence="1" key="1">
    <citation type="submission" date="2018-05" db="EMBL/GenBank/DDBJ databases">
        <authorList>
            <person name="Lanie J.A."/>
            <person name="Ng W.-L."/>
            <person name="Kazmierczak K.M."/>
            <person name="Andrzejewski T.M."/>
            <person name="Davidsen T.M."/>
            <person name="Wayne K.J."/>
            <person name="Tettelin H."/>
            <person name="Glass J.I."/>
            <person name="Rusch D."/>
            <person name="Podicherti R."/>
            <person name="Tsui H.-C.T."/>
            <person name="Winkler M.E."/>
        </authorList>
    </citation>
    <scope>NUCLEOTIDE SEQUENCE</scope>
</reference>
<dbReference type="PANTHER" id="PTHR13061">
    <property type="entry name" value="DYNACTIN SUBUNIT P25"/>
    <property type="match status" value="1"/>
</dbReference>
<dbReference type="CDD" id="cd04645">
    <property type="entry name" value="LbH_gamma_CA_like"/>
    <property type="match status" value="1"/>
</dbReference>
<dbReference type="EMBL" id="UINC01055781">
    <property type="protein sequence ID" value="SVB75055.1"/>
    <property type="molecule type" value="Genomic_DNA"/>
</dbReference>
<dbReference type="PANTHER" id="PTHR13061:SF29">
    <property type="entry name" value="GAMMA CARBONIC ANHYDRASE-LIKE 1, MITOCHONDRIAL-RELATED"/>
    <property type="match status" value="1"/>
</dbReference>
<dbReference type="InterPro" id="IPR050484">
    <property type="entry name" value="Transf_Hexapept/Carb_Anhydrase"/>
</dbReference>
<proteinExistence type="predicted"/>
<gene>
    <name evidence="1" type="ORF">METZ01_LOCUS227909</name>
</gene>
<accession>A0A382GJV8</accession>